<organism evidence="2 3">
    <name type="scientific">Crocosphaera watsonii WH 0003</name>
    <dbReference type="NCBI Taxonomy" id="423471"/>
    <lineage>
        <taxon>Bacteria</taxon>
        <taxon>Bacillati</taxon>
        <taxon>Cyanobacteriota</taxon>
        <taxon>Cyanophyceae</taxon>
        <taxon>Oscillatoriophycideae</taxon>
        <taxon>Chroococcales</taxon>
        <taxon>Aphanothecaceae</taxon>
        <taxon>Crocosphaera</taxon>
    </lineage>
</organism>
<feature type="transmembrane region" description="Helical" evidence="1">
    <location>
        <begin position="51"/>
        <end position="71"/>
    </location>
</feature>
<keyword evidence="1" id="KW-0472">Membrane</keyword>
<proteinExistence type="predicted"/>
<reference evidence="2 3" key="1">
    <citation type="journal article" date="2011" name="Front. Microbiol.">
        <title>Two Strains of Crocosphaera watsonii with Highly Conserved Genomes are Distinguished by Strain-Specific Features.</title>
        <authorList>
            <person name="Bench S.R."/>
            <person name="Ilikchyan I.N."/>
            <person name="Tripp H.J."/>
            <person name="Zehr J.P."/>
        </authorList>
    </citation>
    <scope>NUCLEOTIDE SEQUENCE [LARGE SCALE GENOMIC DNA]</scope>
    <source>
        <strain evidence="2 3">WH 0003</strain>
    </source>
</reference>
<dbReference type="RefSeq" id="WP_007313193.1">
    <property type="nucleotide sequence ID" value="NZ_AESD01000846.1"/>
</dbReference>
<keyword evidence="1" id="KW-0812">Transmembrane</keyword>
<evidence type="ECO:0000313" key="3">
    <source>
        <dbReference type="Proteomes" id="UP000003477"/>
    </source>
</evidence>
<feature type="non-terminal residue" evidence="2">
    <location>
        <position position="98"/>
    </location>
</feature>
<name>G5JDE9_CROWT</name>
<dbReference type="Proteomes" id="UP000003477">
    <property type="component" value="Unassembled WGS sequence"/>
</dbReference>
<evidence type="ECO:0000256" key="1">
    <source>
        <dbReference type="SAM" id="Phobius"/>
    </source>
</evidence>
<gene>
    <name evidence="2" type="ORF">CWATWH0003_5443a1</name>
</gene>
<comment type="caution">
    <text evidence="2">The sequence shown here is derived from an EMBL/GenBank/DDBJ whole genome shotgun (WGS) entry which is preliminary data.</text>
</comment>
<keyword evidence="1" id="KW-1133">Transmembrane helix</keyword>
<dbReference type="AlphaFoldDB" id="G5JDE9"/>
<protein>
    <submittedName>
        <fullName evidence="2">Uncharacterized protein</fullName>
    </submittedName>
</protein>
<evidence type="ECO:0000313" key="2">
    <source>
        <dbReference type="EMBL" id="EHJ09796.1"/>
    </source>
</evidence>
<accession>G5JDE9</accession>
<dbReference type="EMBL" id="AESD01000846">
    <property type="protein sequence ID" value="EHJ09796.1"/>
    <property type="molecule type" value="Genomic_DNA"/>
</dbReference>
<dbReference type="GeneID" id="88768760"/>
<sequence length="98" mass="11571">MSQFPKDDRELISFLQQYRPLPPPADSDLEKQIYLRVSHESQHRKYSRLRWLVPSIITTSILGIWGAYNLIKPSEYEQFVHQSETIETAETEIFMIST</sequence>